<dbReference type="GO" id="GO:0005524">
    <property type="term" value="F:ATP binding"/>
    <property type="evidence" value="ECO:0007669"/>
    <property type="project" value="UniProtKB-KW"/>
</dbReference>
<gene>
    <name evidence="6" type="ORF">SAMN04487860_101230</name>
</gene>
<keyword evidence="1" id="KW-0547">Nucleotide-binding</keyword>
<evidence type="ECO:0000313" key="6">
    <source>
        <dbReference type="EMBL" id="SHM14262.1"/>
    </source>
</evidence>
<dbReference type="EMBL" id="FRCT01000001">
    <property type="protein sequence ID" value="SHM14262.1"/>
    <property type="molecule type" value="Genomic_DNA"/>
</dbReference>
<dbReference type="Proteomes" id="UP000184394">
    <property type="component" value="Unassembled WGS sequence"/>
</dbReference>
<dbReference type="PANTHER" id="PTHR11361:SF152">
    <property type="entry name" value="DNA MISMATCH REPAIR PROTEIN"/>
    <property type="match status" value="1"/>
</dbReference>
<evidence type="ECO:0000259" key="5">
    <source>
        <dbReference type="SMART" id="SM00534"/>
    </source>
</evidence>
<dbReference type="Pfam" id="PF00488">
    <property type="entry name" value="MutS_V"/>
    <property type="match status" value="1"/>
</dbReference>
<evidence type="ECO:0000313" key="7">
    <source>
        <dbReference type="Proteomes" id="UP000184394"/>
    </source>
</evidence>
<keyword evidence="2" id="KW-0067">ATP-binding</keyword>
<reference evidence="6 7" key="1">
    <citation type="submission" date="2016-11" db="EMBL/GenBank/DDBJ databases">
        <authorList>
            <person name="Jaros S."/>
            <person name="Januszkiewicz K."/>
            <person name="Wedrychowicz H."/>
        </authorList>
    </citation>
    <scope>NUCLEOTIDE SEQUENCE [LARGE SCALE GENOMIC DNA]</scope>
    <source>
        <strain evidence="6 7">Y1</strain>
    </source>
</reference>
<organism evidence="6 7">
    <name type="scientific">Ruminococcus flavefaciens</name>
    <dbReference type="NCBI Taxonomy" id="1265"/>
    <lineage>
        <taxon>Bacteria</taxon>
        <taxon>Bacillati</taxon>
        <taxon>Bacillota</taxon>
        <taxon>Clostridia</taxon>
        <taxon>Eubacteriales</taxon>
        <taxon>Oscillospiraceae</taxon>
        <taxon>Ruminococcus</taxon>
    </lineage>
</organism>
<keyword evidence="4" id="KW-0472">Membrane</keyword>
<dbReference type="InterPro" id="IPR027417">
    <property type="entry name" value="P-loop_NTPase"/>
</dbReference>
<evidence type="ECO:0000256" key="2">
    <source>
        <dbReference type="ARBA" id="ARBA00022840"/>
    </source>
</evidence>
<dbReference type="SUPFAM" id="SSF52540">
    <property type="entry name" value="P-loop containing nucleoside triphosphate hydrolases"/>
    <property type="match status" value="1"/>
</dbReference>
<keyword evidence="3" id="KW-0238">DNA-binding</keyword>
<evidence type="ECO:0000256" key="4">
    <source>
        <dbReference type="SAM" id="Phobius"/>
    </source>
</evidence>
<dbReference type="GO" id="GO:0005829">
    <property type="term" value="C:cytosol"/>
    <property type="evidence" value="ECO:0007669"/>
    <property type="project" value="TreeGrafter"/>
</dbReference>
<feature type="transmembrane region" description="Helical" evidence="4">
    <location>
        <begin position="166"/>
        <end position="184"/>
    </location>
</feature>
<feature type="transmembrane region" description="Helical" evidence="4">
    <location>
        <begin position="6"/>
        <end position="23"/>
    </location>
</feature>
<dbReference type="GO" id="GO:0140664">
    <property type="term" value="F:ATP-dependent DNA damage sensor activity"/>
    <property type="evidence" value="ECO:0007669"/>
    <property type="project" value="InterPro"/>
</dbReference>
<dbReference type="GO" id="GO:0030983">
    <property type="term" value="F:mismatched DNA binding"/>
    <property type="evidence" value="ECO:0007669"/>
    <property type="project" value="InterPro"/>
</dbReference>
<evidence type="ECO:0000256" key="3">
    <source>
        <dbReference type="ARBA" id="ARBA00023125"/>
    </source>
</evidence>
<dbReference type="Gene3D" id="3.40.50.300">
    <property type="entry name" value="P-loop containing nucleotide triphosphate hydrolases"/>
    <property type="match status" value="1"/>
</dbReference>
<evidence type="ECO:0000256" key="1">
    <source>
        <dbReference type="ARBA" id="ARBA00022741"/>
    </source>
</evidence>
<feature type="transmembrane region" description="Helical" evidence="4">
    <location>
        <begin position="190"/>
        <end position="208"/>
    </location>
</feature>
<keyword evidence="4" id="KW-0812">Transmembrane</keyword>
<accession>A0A1M7GCZ1</accession>
<protein>
    <submittedName>
        <fullName evidence="6">MutS domain V</fullName>
    </submittedName>
</protein>
<keyword evidence="4" id="KW-1133">Transmembrane helix</keyword>
<dbReference type="InterPro" id="IPR045076">
    <property type="entry name" value="MutS"/>
</dbReference>
<dbReference type="InterPro" id="IPR000432">
    <property type="entry name" value="DNA_mismatch_repair_MutS_C"/>
</dbReference>
<proteinExistence type="predicted"/>
<feature type="domain" description="DNA mismatch repair proteins mutS family" evidence="5">
    <location>
        <begin position="363"/>
        <end position="547"/>
    </location>
</feature>
<sequence>MEILFIVTGIVLLIIVFFCVIHIKNKKAIDYRIRHSFGDSKRVKDDVLDRIEAISLLYKKEKKNYSDAELVDDITWDDLDMKSIFFRADHTDSYAGEQCLYSKLHILSDRAPDDLLSNSTVEFFDKNEEKRNKVRKVLYNIGKPISAYYSVEVAEDIDSKYLPYKFIYPLLLISMAAFGILGLVLKSPPLIMLFICNYFVNLVIHLFLRNSFETKLETLFSMGMTINAGFAISDEVPELSGSAEESLKKIKKAAAIMNLLSMKQSMSKSDGMSAFFMDYVLGPFMFDFILYNRGLKELEGKTQDYLKIFRFVGDIDCSIAIASFRRSIEGYCVPEFTDNKCIEFKGLFHPLISEAVENDIRQENSIVLTGSNASGKSTFIKAVAINLILGQSLFTCTAEQASIPHCGVITSMAVRDDLASGESYYIREIKYLKRMTETAKSGRLLFLAIDEILKGTNTKERIAASKAVLRYFEDMNCMLMVATHDVELAEAFEGIYENYYFCEKLDEDDISFDYKIHKGICRSSNAIKLLGVIGFPEEIINGALSEL</sequence>
<feature type="transmembrane region" description="Helical" evidence="4">
    <location>
        <begin position="272"/>
        <end position="291"/>
    </location>
</feature>
<dbReference type="OrthoDB" id="9802448at2"/>
<name>A0A1M7GCZ1_RUMFL</name>
<dbReference type="RefSeq" id="WP_072947895.1">
    <property type="nucleotide sequence ID" value="NZ_FRCT01000001.1"/>
</dbReference>
<dbReference type="GO" id="GO:0006298">
    <property type="term" value="P:mismatch repair"/>
    <property type="evidence" value="ECO:0007669"/>
    <property type="project" value="InterPro"/>
</dbReference>
<dbReference type="AlphaFoldDB" id="A0A1M7GCZ1"/>
<dbReference type="PANTHER" id="PTHR11361">
    <property type="entry name" value="DNA MISMATCH REPAIR PROTEIN MUTS FAMILY MEMBER"/>
    <property type="match status" value="1"/>
</dbReference>
<dbReference type="SMART" id="SM00534">
    <property type="entry name" value="MUTSac"/>
    <property type="match status" value="1"/>
</dbReference>